<evidence type="ECO:0000313" key="2">
    <source>
        <dbReference type="EMBL" id="CAK9112306.1"/>
    </source>
</evidence>
<name>A0ABP0SJ37_9DINO</name>
<gene>
    <name evidence="2" type="ORF">SCF082_LOCUS52074</name>
</gene>
<feature type="region of interest" description="Disordered" evidence="1">
    <location>
        <begin position="163"/>
        <end position="196"/>
    </location>
</feature>
<evidence type="ECO:0000256" key="1">
    <source>
        <dbReference type="SAM" id="MobiDB-lite"/>
    </source>
</evidence>
<feature type="region of interest" description="Disordered" evidence="1">
    <location>
        <begin position="214"/>
        <end position="241"/>
    </location>
</feature>
<protein>
    <submittedName>
        <fullName evidence="2">Folate-biopterin transporter 2</fullName>
    </submittedName>
</protein>
<comment type="caution">
    <text evidence="2">The sequence shown here is derived from an EMBL/GenBank/DDBJ whole genome shotgun (WGS) entry which is preliminary data.</text>
</comment>
<proteinExistence type="predicted"/>
<evidence type="ECO:0000313" key="3">
    <source>
        <dbReference type="Proteomes" id="UP001642464"/>
    </source>
</evidence>
<accession>A0ABP0SJ37</accession>
<reference evidence="2 3" key="1">
    <citation type="submission" date="2024-02" db="EMBL/GenBank/DDBJ databases">
        <authorList>
            <person name="Chen Y."/>
            <person name="Shah S."/>
            <person name="Dougan E. K."/>
            <person name="Thang M."/>
            <person name="Chan C."/>
        </authorList>
    </citation>
    <scope>NUCLEOTIDE SEQUENCE [LARGE SCALE GENOMIC DNA]</scope>
</reference>
<dbReference type="EMBL" id="CAXAMM010043910">
    <property type="protein sequence ID" value="CAK9112306.1"/>
    <property type="molecule type" value="Genomic_DNA"/>
</dbReference>
<feature type="non-terminal residue" evidence="2">
    <location>
        <position position="468"/>
    </location>
</feature>
<sequence length="468" mass="51043">MAPMMWATRPIVRLAVDEVRDSTTNVVIQNPIPSGVQFLANALRTAFGQQDQDLSRRKLSLSEGSVEFDSRYDDAHDRAGLQLNDLGKFFPWFKKSGLPSKTVDDIKLQVAGDETRFNDARALALCINPNRREPDGTQILYAAQSGDSNVSGEYNEAIYKGKGHGSDGAKARVSANPLGGAKEKDGKGKSKGYGRKGHSYTYYEDDHFKTCGGLSISEGSPDASTPQEVSTSSKDAKTTKKTESYVIHTFSEDEDFKKPIDGHSGQPESDVDCSPTLEQRLVLLAELADAQELLYGQDMVTLTMATAGQPITGVGSSCPALAGNPTLRGLGAWFENGDGLNTKDQEAMDTEGELTTVKARKNILQDMLAEMREPLVKLEDENAELKQKQDSKTSASSQAPSMPAPVTPKNTDEAELKGEMVEFKDHEIARQLARAKSLKLSEVFHITKKGKKFHRDGCPHLLEGTQLL</sequence>
<feature type="region of interest" description="Disordered" evidence="1">
    <location>
        <begin position="383"/>
        <end position="411"/>
    </location>
</feature>
<organism evidence="2 3">
    <name type="scientific">Durusdinium trenchii</name>
    <dbReference type="NCBI Taxonomy" id="1381693"/>
    <lineage>
        <taxon>Eukaryota</taxon>
        <taxon>Sar</taxon>
        <taxon>Alveolata</taxon>
        <taxon>Dinophyceae</taxon>
        <taxon>Suessiales</taxon>
        <taxon>Symbiodiniaceae</taxon>
        <taxon>Durusdinium</taxon>
    </lineage>
</organism>
<keyword evidence="3" id="KW-1185">Reference proteome</keyword>
<dbReference type="Proteomes" id="UP001642464">
    <property type="component" value="Unassembled WGS sequence"/>
</dbReference>